<proteinExistence type="predicted"/>
<accession>A0AA40E4X3</accession>
<organism evidence="2 3">
    <name type="scientific">Lasiosphaeria miniovina</name>
    <dbReference type="NCBI Taxonomy" id="1954250"/>
    <lineage>
        <taxon>Eukaryota</taxon>
        <taxon>Fungi</taxon>
        <taxon>Dikarya</taxon>
        <taxon>Ascomycota</taxon>
        <taxon>Pezizomycotina</taxon>
        <taxon>Sordariomycetes</taxon>
        <taxon>Sordariomycetidae</taxon>
        <taxon>Sordariales</taxon>
        <taxon>Lasiosphaeriaceae</taxon>
        <taxon>Lasiosphaeria</taxon>
    </lineage>
</organism>
<feature type="signal peptide" evidence="1">
    <location>
        <begin position="1"/>
        <end position="18"/>
    </location>
</feature>
<reference evidence="2" key="1">
    <citation type="submission" date="2023-06" db="EMBL/GenBank/DDBJ databases">
        <title>Genome-scale phylogeny and comparative genomics of the fungal order Sordariales.</title>
        <authorList>
            <consortium name="Lawrence Berkeley National Laboratory"/>
            <person name="Hensen N."/>
            <person name="Bonometti L."/>
            <person name="Westerberg I."/>
            <person name="Brannstrom I.O."/>
            <person name="Guillou S."/>
            <person name="Cros-Aarteil S."/>
            <person name="Calhoun S."/>
            <person name="Haridas S."/>
            <person name="Kuo A."/>
            <person name="Mondo S."/>
            <person name="Pangilinan J."/>
            <person name="Riley R."/>
            <person name="LaButti K."/>
            <person name="Andreopoulos B."/>
            <person name="Lipzen A."/>
            <person name="Chen C."/>
            <person name="Yanf M."/>
            <person name="Daum C."/>
            <person name="Ng V."/>
            <person name="Clum A."/>
            <person name="Steindorff A."/>
            <person name="Ohm R."/>
            <person name="Martin F."/>
            <person name="Silar P."/>
            <person name="Natvig D."/>
            <person name="Lalanne C."/>
            <person name="Gautier V."/>
            <person name="Ament-velasquez S.L."/>
            <person name="Kruys A."/>
            <person name="Hutchinson M.I."/>
            <person name="Powell A.J."/>
            <person name="Barry K."/>
            <person name="Miller A.N."/>
            <person name="Grigoriev I.V."/>
            <person name="Debuchy R."/>
            <person name="Gladieux P."/>
            <person name="Thoren M.H."/>
            <person name="Johannesson H."/>
        </authorList>
    </citation>
    <scope>NUCLEOTIDE SEQUENCE</scope>
    <source>
        <strain evidence="2">SMH2392-1A</strain>
    </source>
</reference>
<sequence length="70" mass="8036">MYNIFLPLLSFLLPVCHLITRCRKLKPWAGYASFIQANDSCQAETPAPIKARCRGRATRWGTVLPTKWTR</sequence>
<feature type="chain" id="PRO_5041305623" description="Secreted protein" evidence="1">
    <location>
        <begin position="19"/>
        <end position="70"/>
    </location>
</feature>
<comment type="caution">
    <text evidence="2">The sequence shown here is derived from an EMBL/GenBank/DDBJ whole genome shotgun (WGS) entry which is preliminary data.</text>
</comment>
<keyword evidence="3" id="KW-1185">Reference proteome</keyword>
<evidence type="ECO:0000313" key="2">
    <source>
        <dbReference type="EMBL" id="KAK0728329.1"/>
    </source>
</evidence>
<name>A0AA40E4X3_9PEZI</name>
<dbReference type="AlphaFoldDB" id="A0AA40E4X3"/>
<keyword evidence="1" id="KW-0732">Signal</keyword>
<protein>
    <recommendedName>
        <fullName evidence="4">Secreted protein</fullName>
    </recommendedName>
</protein>
<evidence type="ECO:0008006" key="4">
    <source>
        <dbReference type="Google" id="ProtNLM"/>
    </source>
</evidence>
<evidence type="ECO:0000313" key="3">
    <source>
        <dbReference type="Proteomes" id="UP001172101"/>
    </source>
</evidence>
<dbReference type="Proteomes" id="UP001172101">
    <property type="component" value="Unassembled WGS sequence"/>
</dbReference>
<dbReference type="GeneID" id="85324674"/>
<dbReference type="RefSeq" id="XP_060301184.1">
    <property type="nucleotide sequence ID" value="XM_060441404.1"/>
</dbReference>
<dbReference type="EMBL" id="JAUIRO010000002">
    <property type="protein sequence ID" value="KAK0728329.1"/>
    <property type="molecule type" value="Genomic_DNA"/>
</dbReference>
<gene>
    <name evidence="2" type="ORF">B0T26DRAFT_697603</name>
</gene>
<evidence type="ECO:0000256" key="1">
    <source>
        <dbReference type="SAM" id="SignalP"/>
    </source>
</evidence>